<accession>A0A2H1IR14</accession>
<evidence type="ECO:0000313" key="1">
    <source>
        <dbReference type="EMBL" id="SMX77669.1"/>
    </source>
</evidence>
<gene>
    <name evidence="1" type="ORF">BAURA86_00884</name>
</gene>
<name>A0A2H1IR14_BREAU</name>
<sequence>MTVPLVAASRRVASFLPSGRIRDTGGVSEINFARYRAYVDARVEANNAMIALLAGSRLAAHNLQLHNGSPHQLPGLFPAVKDIDRFNLLPDRASQLLLDADAHLAAVAIPYALAVYEAFVKDAITMLEDAGYAVSHARGALNAGRMHTTFFDAAGVAEPADVIPLFHVLRCLRNAQIHHAGQVTQEVTEALDSLTQLQRERWEQLTMLPLDSVIKDRKLHFTIGHLIAAFAVTKEAARRINEVLRQKLSRETWAKFAVADFAESAEHPRNSRQWKKGLLGFARFHYLGGLNLSSAELELAARASGFWTATSW</sequence>
<evidence type="ECO:0000313" key="2">
    <source>
        <dbReference type="Proteomes" id="UP000234300"/>
    </source>
</evidence>
<dbReference type="Proteomes" id="UP000234300">
    <property type="component" value="Unassembled WGS sequence"/>
</dbReference>
<dbReference type="AlphaFoldDB" id="A0A2H1IR14"/>
<proteinExistence type="predicted"/>
<protein>
    <submittedName>
        <fullName evidence="1">Uncharacterized protein</fullName>
    </submittedName>
</protein>
<dbReference type="EMBL" id="FXZI01000002">
    <property type="protein sequence ID" value="SMX77669.1"/>
    <property type="molecule type" value="Genomic_DNA"/>
</dbReference>
<organism evidence="1 2">
    <name type="scientific">Brevibacterium aurantiacum</name>
    <dbReference type="NCBI Taxonomy" id="273384"/>
    <lineage>
        <taxon>Bacteria</taxon>
        <taxon>Bacillati</taxon>
        <taxon>Actinomycetota</taxon>
        <taxon>Actinomycetes</taxon>
        <taxon>Micrococcales</taxon>
        <taxon>Brevibacteriaceae</taxon>
        <taxon>Brevibacterium</taxon>
    </lineage>
</organism>
<reference evidence="1 2" key="1">
    <citation type="submission" date="2017-03" db="EMBL/GenBank/DDBJ databases">
        <authorList>
            <person name="Afonso C.L."/>
            <person name="Miller P.J."/>
            <person name="Scott M.A."/>
            <person name="Spackman E."/>
            <person name="Goraichik I."/>
            <person name="Dimitrov K.M."/>
            <person name="Suarez D.L."/>
            <person name="Swayne D.E."/>
        </authorList>
    </citation>
    <scope>NUCLEOTIDE SEQUENCE [LARGE SCALE GENOMIC DNA]</scope>
    <source>
        <strain evidence="2">8(6)</strain>
    </source>
</reference>